<dbReference type="PANTHER" id="PTHR24026:SF135">
    <property type="entry name" value="CADHERIN DOMAIN-CONTAINING PROTEIN"/>
    <property type="match status" value="1"/>
</dbReference>
<feature type="domain" description="Cadherin" evidence="4">
    <location>
        <begin position="28"/>
        <end position="194"/>
    </location>
</feature>
<dbReference type="RefSeq" id="XP_053585463.1">
    <property type="nucleotide sequence ID" value="XM_053730691.1"/>
</dbReference>
<dbReference type="InterPro" id="IPR002126">
    <property type="entry name" value="Cadherin-like_dom"/>
</dbReference>
<dbReference type="InterPro" id="IPR015919">
    <property type="entry name" value="Cadherin-like_sf"/>
</dbReference>
<dbReference type="KEGG" id="crq:GCK72_015200"/>
<dbReference type="EMBL" id="WUAV01000004">
    <property type="protein sequence ID" value="KAF1758740.1"/>
    <property type="molecule type" value="Genomic_DNA"/>
</dbReference>
<dbReference type="GeneID" id="78775968"/>
<evidence type="ECO:0000259" key="4">
    <source>
        <dbReference type="PROSITE" id="PS50268"/>
    </source>
</evidence>
<reference evidence="5" key="1">
    <citation type="submission" date="2019-12" db="EMBL/GenBank/DDBJ databases">
        <title>Chromosome-level assembly of the Caenorhabditis remanei genome.</title>
        <authorList>
            <person name="Teterina A.A."/>
            <person name="Willis J.H."/>
            <person name="Phillips P.C."/>
        </authorList>
    </citation>
    <scope>NUCLEOTIDE SEQUENCE [LARGE SCALE GENOMIC DNA]</scope>
    <source>
        <strain evidence="5">PX506</strain>
        <tissue evidence="5">Whole organism</tissue>
    </source>
</reference>
<dbReference type="SUPFAM" id="SSF49313">
    <property type="entry name" value="Cadherin-like"/>
    <property type="match status" value="2"/>
</dbReference>
<keyword evidence="2" id="KW-1133">Transmembrane helix</keyword>
<dbReference type="SMART" id="SM00112">
    <property type="entry name" value="CA"/>
    <property type="match status" value="1"/>
</dbReference>
<evidence type="ECO:0000256" key="1">
    <source>
        <dbReference type="ARBA" id="ARBA00022692"/>
    </source>
</evidence>
<keyword evidence="3" id="KW-0106">Calcium</keyword>
<dbReference type="GO" id="GO:0007156">
    <property type="term" value="P:homophilic cell adhesion via plasma membrane adhesion molecules"/>
    <property type="evidence" value="ECO:0007669"/>
    <property type="project" value="InterPro"/>
</dbReference>
<name>A0A6A5GTG5_CAERE</name>
<dbReference type="PRINTS" id="PR00205">
    <property type="entry name" value="CADHERIN"/>
</dbReference>
<evidence type="ECO:0000256" key="2">
    <source>
        <dbReference type="ARBA" id="ARBA00022989"/>
    </source>
</evidence>
<dbReference type="Proteomes" id="UP000483820">
    <property type="component" value="Chromosome IV"/>
</dbReference>
<dbReference type="CDD" id="cd11304">
    <property type="entry name" value="Cadherin_repeat"/>
    <property type="match status" value="1"/>
</dbReference>
<comment type="caution">
    <text evidence="5">The sequence shown here is derived from an EMBL/GenBank/DDBJ whole genome shotgun (WGS) entry which is preliminary data.</text>
</comment>
<dbReference type="Pfam" id="PF00028">
    <property type="entry name" value="Cadherin"/>
    <property type="match status" value="1"/>
</dbReference>
<gene>
    <name evidence="5" type="ORF">GCK72_015200</name>
</gene>
<dbReference type="PROSITE" id="PS50268">
    <property type="entry name" value="CADHERIN_2"/>
    <property type="match status" value="1"/>
</dbReference>
<dbReference type="GO" id="GO:0016020">
    <property type="term" value="C:membrane"/>
    <property type="evidence" value="ECO:0007669"/>
    <property type="project" value="InterPro"/>
</dbReference>
<evidence type="ECO:0000313" key="5">
    <source>
        <dbReference type="EMBL" id="KAF1758740.1"/>
    </source>
</evidence>
<dbReference type="PANTHER" id="PTHR24026">
    <property type="entry name" value="FAT ATYPICAL CADHERIN-RELATED"/>
    <property type="match status" value="1"/>
</dbReference>
<sequence>MEVDPKLAHFVSITINVADKNDWIPNFESGSYEFDVKEDTLPGTIVGQVNAFDQDRGGLEAHFNVNAENGLITLARPIEAFTGEKITTYTGNRDSNTRLSSAYSSESTQKYTDPDNRIRYRLLSAGGLEAHFNVNAESGLIILARPLDAFAGEKITLRIEGAYSGMPPLSSTTTVLINVVATSSHLIPDASPVSNTPNEGE</sequence>
<keyword evidence="2" id="KW-0472">Membrane</keyword>
<accession>A0A6A5GTG5</accession>
<protein>
    <recommendedName>
        <fullName evidence="4">Cadherin domain-containing protein</fullName>
    </recommendedName>
</protein>
<proteinExistence type="predicted"/>
<dbReference type="AlphaFoldDB" id="A0A6A5GTG5"/>
<dbReference type="CTD" id="78775968"/>
<dbReference type="Gene3D" id="2.60.40.60">
    <property type="entry name" value="Cadherins"/>
    <property type="match status" value="2"/>
</dbReference>
<dbReference type="GO" id="GO:0005509">
    <property type="term" value="F:calcium ion binding"/>
    <property type="evidence" value="ECO:0007669"/>
    <property type="project" value="UniProtKB-UniRule"/>
</dbReference>
<organism evidence="5">
    <name type="scientific">Caenorhabditis remanei</name>
    <name type="common">Caenorhabditis vulgaris</name>
    <dbReference type="NCBI Taxonomy" id="31234"/>
    <lineage>
        <taxon>Eukaryota</taxon>
        <taxon>Metazoa</taxon>
        <taxon>Ecdysozoa</taxon>
        <taxon>Nematoda</taxon>
        <taxon>Chromadorea</taxon>
        <taxon>Rhabditida</taxon>
        <taxon>Rhabditina</taxon>
        <taxon>Rhabditomorpha</taxon>
        <taxon>Rhabditoidea</taxon>
        <taxon>Rhabditidae</taxon>
        <taxon>Peloderinae</taxon>
        <taxon>Caenorhabditis</taxon>
    </lineage>
</organism>
<evidence type="ECO:0000256" key="3">
    <source>
        <dbReference type="PROSITE-ProRule" id="PRU00043"/>
    </source>
</evidence>
<keyword evidence="1" id="KW-0812">Transmembrane</keyword>